<dbReference type="SUPFAM" id="SSF48452">
    <property type="entry name" value="TPR-like"/>
    <property type="match status" value="1"/>
</dbReference>
<feature type="signal peptide" evidence="1">
    <location>
        <begin position="1"/>
        <end position="22"/>
    </location>
</feature>
<protein>
    <submittedName>
        <fullName evidence="2">SusD/RagB family nutrient-binding outer membrane lipoprotein</fullName>
    </submittedName>
</protein>
<proteinExistence type="predicted"/>
<dbReference type="InterPro" id="IPR011990">
    <property type="entry name" value="TPR-like_helical_dom_sf"/>
</dbReference>
<dbReference type="Gene3D" id="1.25.40.390">
    <property type="match status" value="1"/>
</dbReference>
<evidence type="ECO:0000313" key="3">
    <source>
        <dbReference type="Proteomes" id="UP000798808"/>
    </source>
</evidence>
<reference evidence="2 3" key="1">
    <citation type="submission" date="2019-02" db="EMBL/GenBank/DDBJ databases">
        <authorList>
            <person name="Goldberg S.R."/>
            <person name="Haltli B.A."/>
            <person name="Correa H."/>
            <person name="Russell K.G."/>
        </authorList>
    </citation>
    <scope>NUCLEOTIDE SEQUENCE [LARGE SCALE GENOMIC DNA]</scope>
    <source>
        <strain evidence="2 3">JCM 16186</strain>
    </source>
</reference>
<evidence type="ECO:0000313" key="2">
    <source>
        <dbReference type="EMBL" id="MTI26446.1"/>
    </source>
</evidence>
<organism evidence="2 3">
    <name type="scientific">Fulvivirga kasyanovii</name>
    <dbReference type="NCBI Taxonomy" id="396812"/>
    <lineage>
        <taxon>Bacteria</taxon>
        <taxon>Pseudomonadati</taxon>
        <taxon>Bacteroidota</taxon>
        <taxon>Cytophagia</taxon>
        <taxon>Cytophagales</taxon>
        <taxon>Fulvivirgaceae</taxon>
        <taxon>Fulvivirga</taxon>
    </lineage>
</organism>
<dbReference type="InterPro" id="IPR041662">
    <property type="entry name" value="SusD-like_2"/>
</dbReference>
<keyword evidence="2" id="KW-0449">Lipoprotein</keyword>
<dbReference type="PROSITE" id="PS51257">
    <property type="entry name" value="PROKAR_LIPOPROTEIN"/>
    <property type="match status" value="1"/>
</dbReference>
<comment type="caution">
    <text evidence="2">The sequence shown here is derived from an EMBL/GenBank/DDBJ whole genome shotgun (WGS) entry which is preliminary data.</text>
</comment>
<dbReference type="Proteomes" id="UP000798808">
    <property type="component" value="Unassembled WGS sequence"/>
</dbReference>
<keyword evidence="3" id="KW-1185">Reference proteome</keyword>
<evidence type="ECO:0000256" key="1">
    <source>
        <dbReference type="SAM" id="SignalP"/>
    </source>
</evidence>
<sequence>MKNLLYICCSVLLLLFSCDTWDEDINIDKNVPNLRDENLSPSFFMGGMFNGAISINGDWDRSDNTFINAILPVTAYYGKTKSLSQGNRHRSWHDFDGHVWPHCYASIRNIKNVRNIALNRGDNRYVAVADIWESWMFYMLTTFYGDIPYSLVIADDVPLTGIDYDKQRDIYAAILTKLKAANDLLAEETENIDEASDWVYYGDITKWRKFSNTLRLRMALHMYNANPGEAKSIANEILNDPASYPVFESNEDNFQVNFDGASRTSLYYRYNPERIKQIALSQVFVERMASLKDPRLYRFATPVKKVHEESGYVVPQNPGEDKYLGHLYGITTSDGDAASWNGGWEYSSLLGPAFRPMDENLEALPAAATTPIKLATYSEMLFNLAEMAQRGIIGGDPAAYYEDAIRASFTEYGVLNGFAGRSEYDRAYADQGINSAEEYLEQPQVAFNGTRDKLLLINEQRWIAIFQLHFEPYFHYRRTMLPGILASDNASSFASTGSGKFFPSRASYPTSEAAENLKAYEKARAEGYDIAITGQDNRNLARMWLINNGSSPSLEMETFEEPMLAEDEYPGGANFQDWYSNTWTKSFWWENE</sequence>
<keyword evidence="1" id="KW-0732">Signal</keyword>
<dbReference type="RefSeq" id="WP_155173459.1">
    <property type="nucleotide sequence ID" value="NZ_BAAAFL010000016.1"/>
</dbReference>
<dbReference type="Pfam" id="PF12771">
    <property type="entry name" value="SusD-like_2"/>
    <property type="match status" value="1"/>
</dbReference>
<name>A0ABW9RQZ2_9BACT</name>
<accession>A0ABW9RQZ2</accession>
<dbReference type="EMBL" id="SMLW01000581">
    <property type="protein sequence ID" value="MTI26446.1"/>
    <property type="molecule type" value="Genomic_DNA"/>
</dbReference>
<feature type="chain" id="PRO_5047425178" evidence="1">
    <location>
        <begin position="23"/>
        <end position="592"/>
    </location>
</feature>
<gene>
    <name evidence="2" type="ORF">E1163_15920</name>
</gene>